<accession>A0A284S3G7</accession>
<sequence length="33" mass="3656">MPTTWRSLLDASRKTSHPSNFSDMCPTAFNKGA</sequence>
<proteinExistence type="predicted"/>
<evidence type="ECO:0000256" key="1">
    <source>
        <dbReference type="SAM" id="MobiDB-lite"/>
    </source>
</evidence>
<dbReference type="EMBL" id="FUEG01000029">
    <property type="protein sequence ID" value="SJL15562.1"/>
    <property type="molecule type" value="Genomic_DNA"/>
</dbReference>
<organism evidence="2 3">
    <name type="scientific">Armillaria ostoyae</name>
    <name type="common">Armillaria root rot fungus</name>
    <dbReference type="NCBI Taxonomy" id="47428"/>
    <lineage>
        <taxon>Eukaryota</taxon>
        <taxon>Fungi</taxon>
        <taxon>Dikarya</taxon>
        <taxon>Basidiomycota</taxon>
        <taxon>Agaricomycotina</taxon>
        <taxon>Agaricomycetes</taxon>
        <taxon>Agaricomycetidae</taxon>
        <taxon>Agaricales</taxon>
        <taxon>Marasmiineae</taxon>
        <taxon>Physalacriaceae</taxon>
        <taxon>Armillaria</taxon>
    </lineage>
</organism>
<keyword evidence="3" id="KW-1185">Reference proteome</keyword>
<dbReference type="Proteomes" id="UP000219338">
    <property type="component" value="Unassembled WGS sequence"/>
</dbReference>
<dbReference type="AlphaFoldDB" id="A0A284S3G7"/>
<evidence type="ECO:0000313" key="2">
    <source>
        <dbReference type="EMBL" id="SJL15562.1"/>
    </source>
</evidence>
<feature type="region of interest" description="Disordered" evidence="1">
    <location>
        <begin position="1"/>
        <end position="22"/>
    </location>
</feature>
<gene>
    <name evidence="2" type="ORF">ARMOST_19063</name>
</gene>
<evidence type="ECO:0000313" key="3">
    <source>
        <dbReference type="Proteomes" id="UP000219338"/>
    </source>
</evidence>
<name>A0A284S3G7_ARMOS</name>
<protein>
    <submittedName>
        <fullName evidence="2">Uncharacterized protein</fullName>
    </submittedName>
</protein>
<reference evidence="3" key="1">
    <citation type="journal article" date="2017" name="Nat. Ecol. Evol.">
        <title>Genome expansion and lineage-specific genetic innovations in the forest pathogenic fungi Armillaria.</title>
        <authorList>
            <person name="Sipos G."/>
            <person name="Prasanna A.N."/>
            <person name="Walter M.C."/>
            <person name="O'Connor E."/>
            <person name="Balint B."/>
            <person name="Krizsan K."/>
            <person name="Kiss B."/>
            <person name="Hess J."/>
            <person name="Varga T."/>
            <person name="Slot J."/>
            <person name="Riley R."/>
            <person name="Boka B."/>
            <person name="Rigling D."/>
            <person name="Barry K."/>
            <person name="Lee J."/>
            <person name="Mihaltcheva S."/>
            <person name="LaButti K."/>
            <person name="Lipzen A."/>
            <person name="Waldron R."/>
            <person name="Moloney N.M."/>
            <person name="Sperisen C."/>
            <person name="Kredics L."/>
            <person name="Vagvoelgyi C."/>
            <person name="Patrignani A."/>
            <person name="Fitzpatrick D."/>
            <person name="Nagy I."/>
            <person name="Doyle S."/>
            <person name="Anderson J.B."/>
            <person name="Grigoriev I.V."/>
            <person name="Gueldener U."/>
            <person name="Muensterkoetter M."/>
            <person name="Nagy L.G."/>
        </authorList>
    </citation>
    <scope>NUCLEOTIDE SEQUENCE [LARGE SCALE GENOMIC DNA]</scope>
    <source>
        <strain evidence="3">C18/9</strain>
    </source>
</reference>